<dbReference type="InterPro" id="IPR016181">
    <property type="entry name" value="Acyl_CoA_acyltransferase"/>
</dbReference>
<evidence type="ECO:0000259" key="1">
    <source>
        <dbReference type="PROSITE" id="PS51186"/>
    </source>
</evidence>
<dbReference type="CDD" id="cd04301">
    <property type="entry name" value="NAT_SF"/>
    <property type="match status" value="1"/>
</dbReference>
<dbReference type="Gene3D" id="3.40.630.30">
    <property type="match status" value="1"/>
</dbReference>
<keyword evidence="3" id="KW-1185">Reference proteome</keyword>
<dbReference type="Pfam" id="PF00583">
    <property type="entry name" value="Acetyltransf_1"/>
    <property type="match status" value="1"/>
</dbReference>
<name>A0ABP7EKF5_9SPHN</name>
<sequence>MTGFPRAILDYWLEAFDGRRVDMEGDVTLTVVPTLSPRRPAMILEGQDGSTRAALTPELAEVIGIDAAGMMTVAGLRDRLTGAGVVFHDPDFLFYLAGDTASAADQSKALRQLTDADRAAFDAFQTEASEQDLEDAYVELDHWAVFGCFDGDRLVSAASALPWQNSRIADLGVLTLSDVRGKGYARAVVEAISRHSRQQDYEPQYRCQLDNHGSVALAKACGLTLLGEWIVASDAS</sequence>
<dbReference type="InterPro" id="IPR000182">
    <property type="entry name" value="GNAT_dom"/>
</dbReference>
<dbReference type="SUPFAM" id="SSF55729">
    <property type="entry name" value="Acyl-CoA N-acyltransferases (Nat)"/>
    <property type="match status" value="1"/>
</dbReference>
<dbReference type="RefSeq" id="WP_344694283.1">
    <property type="nucleotide sequence ID" value="NZ_BAABBF010000008.1"/>
</dbReference>
<organism evidence="2 3">
    <name type="scientific">Sphingomonas cynarae</name>
    <dbReference type="NCBI Taxonomy" id="930197"/>
    <lineage>
        <taxon>Bacteria</taxon>
        <taxon>Pseudomonadati</taxon>
        <taxon>Pseudomonadota</taxon>
        <taxon>Alphaproteobacteria</taxon>
        <taxon>Sphingomonadales</taxon>
        <taxon>Sphingomonadaceae</taxon>
        <taxon>Sphingomonas</taxon>
    </lineage>
</organism>
<reference evidence="3" key="1">
    <citation type="journal article" date="2019" name="Int. J. Syst. Evol. Microbiol.">
        <title>The Global Catalogue of Microorganisms (GCM) 10K type strain sequencing project: providing services to taxonomists for standard genome sequencing and annotation.</title>
        <authorList>
            <consortium name="The Broad Institute Genomics Platform"/>
            <consortium name="The Broad Institute Genome Sequencing Center for Infectious Disease"/>
            <person name="Wu L."/>
            <person name="Ma J."/>
        </authorList>
    </citation>
    <scope>NUCLEOTIDE SEQUENCE [LARGE SCALE GENOMIC DNA]</scope>
    <source>
        <strain evidence="3">JCM 17498</strain>
    </source>
</reference>
<proteinExistence type="predicted"/>
<comment type="caution">
    <text evidence="2">The sequence shown here is derived from an EMBL/GenBank/DDBJ whole genome shotgun (WGS) entry which is preliminary data.</text>
</comment>
<evidence type="ECO:0000313" key="2">
    <source>
        <dbReference type="EMBL" id="GAA3720448.1"/>
    </source>
</evidence>
<accession>A0ABP7EKF5</accession>
<feature type="domain" description="N-acetyltransferase" evidence="1">
    <location>
        <begin position="108"/>
        <end position="236"/>
    </location>
</feature>
<dbReference type="PROSITE" id="PS51186">
    <property type="entry name" value="GNAT"/>
    <property type="match status" value="1"/>
</dbReference>
<dbReference type="EMBL" id="BAABBF010000008">
    <property type="protein sequence ID" value="GAA3720448.1"/>
    <property type="molecule type" value="Genomic_DNA"/>
</dbReference>
<dbReference type="Proteomes" id="UP001500523">
    <property type="component" value="Unassembled WGS sequence"/>
</dbReference>
<gene>
    <name evidence="2" type="ORF">GCM10022268_30900</name>
</gene>
<evidence type="ECO:0000313" key="3">
    <source>
        <dbReference type="Proteomes" id="UP001500523"/>
    </source>
</evidence>
<protein>
    <submittedName>
        <fullName evidence="2">GNAT family N-acetyltransferase</fullName>
    </submittedName>
</protein>